<reference evidence="11" key="1">
    <citation type="submission" date="2019-02" db="EMBL/GenBank/DDBJ databases">
        <title>FDA dAtabase for Regulatory Grade micrObial Sequences (FDA-ARGOS): Supporting development and validation of Infectious Disease Dx tests.</title>
        <authorList>
            <person name="Duncan R."/>
            <person name="Fisher C."/>
            <person name="Tallon L."/>
            <person name="Sadzewicz L."/>
            <person name="Sengamalay N."/>
            <person name="Ott S."/>
            <person name="Godinez A."/>
            <person name="Nagaraj S."/>
            <person name="Vavikolanu K."/>
            <person name="Vyas G."/>
            <person name="Nadendla S."/>
            <person name="Aluvathingal J."/>
            <person name="Sichtig H."/>
        </authorList>
    </citation>
    <scope>NUCLEOTIDE SEQUENCE [LARGE SCALE GENOMIC DNA]</scope>
    <source>
        <strain evidence="11">FDAARGOS_360</strain>
    </source>
</reference>
<dbReference type="InterPro" id="IPR029000">
    <property type="entry name" value="Cyclophilin-like_dom_sf"/>
</dbReference>
<dbReference type="Gene3D" id="3.30.70.330">
    <property type="match status" value="1"/>
</dbReference>
<dbReference type="GO" id="GO:0005524">
    <property type="term" value="F:ATP binding"/>
    <property type="evidence" value="ECO:0007669"/>
    <property type="project" value="InterPro"/>
</dbReference>
<dbReference type="SMART" id="SM00360">
    <property type="entry name" value="RRM"/>
    <property type="match status" value="1"/>
</dbReference>
<dbReference type="SUPFAM" id="SSF54928">
    <property type="entry name" value="RNA-binding domain, RBD"/>
    <property type="match status" value="1"/>
</dbReference>
<feature type="region of interest" description="Disordered" evidence="8">
    <location>
        <begin position="714"/>
        <end position="740"/>
    </location>
</feature>
<dbReference type="SUPFAM" id="SSF56726">
    <property type="entry name" value="DNA topoisomerase IV, alpha subunit"/>
    <property type="match status" value="1"/>
</dbReference>
<evidence type="ECO:0000256" key="5">
    <source>
        <dbReference type="ARBA" id="ARBA00023235"/>
    </source>
</evidence>
<dbReference type="GO" id="GO:0005694">
    <property type="term" value="C:chromosome"/>
    <property type="evidence" value="ECO:0007669"/>
    <property type="project" value="InterPro"/>
</dbReference>
<dbReference type="Gene3D" id="3.40.1360.10">
    <property type="match status" value="1"/>
</dbReference>
<feature type="region of interest" description="Disordered" evidence="8">
    <location>
        <begin position="468"/>
        <end position="488"/>
    </location>
</feature>
<dbReference type="Pfam" id="PF21180">
    <property type="entry name" value="TOP6A-Spo11_Toprim"/>
    <property type="match status" value="1"/>
</dbReference>
<dbReference type="VEuPathDB" id="TriTrypDB:LdBPK_160630.1"/>
<evidence type="ECO:0000313" key="10">
    <source>
        <dbReference type="EMBL" id="TPP40958.1"/>
    </source>
</evidence>
<organism evidence="10 11">
    <name type="scientific">Leishmania donovani</name>
    <dbReference type="NCBI Taxonomy" id="5661"/>
    <lineage>
        <taxon>Eukaryota</taxon>
        <taxon>Discoba</taxon>
        <taxon>Euglenozoa</taxon>
        <taxon>Kinetoplastea</taxon>
        <taxon>Metakinetoplastina</taxon>
        <taxon>Trypanosomatida</taxon>
        <taxon>Trypanosomatidae</taxon>
        <taxon>Leishmaniinae</taxon>
        <taxon>Leishmania</taxon>
    </lineage>
</organism>
<dbReference type="FunFam" id="3.30.70.330:FF:001218">
    <property type="entry name" value="Peptidyl-prolyl cis-trans isomerase"/>
    <property type="match status" value="1"/>
</dbReference>
<comment type="caution">
    <text evidence="10">The sequence shown here is derived from an EMBL/GenBank/DDBJ whole genome shotgun (WGS) entry which is preliminary data.</text>
</comment>
<dbReference type="SUPFAM" id="SSF50891">
    <property type="entry name" value="Cyclophilin-like"/>
    <property type="match status" value="1"/>
</dbReference>
<evidence type="ECO:0000256" key="2">
    <source>
        <dbReference type="ARBA" id="ARBA00004123"/>
    </source>
</evidence>
<dbReference type="VEuPathDB" id="TriTrypDB:LDHU3_16.0760"/>
<evidence type="ECO:0000256" key="4">
    <source>
        <dbReference type="ARBA" id="ARBA00023110"/>
    </source>
</evidence>
<dbReference type="InterPro" id="IPR035979">
    <property type="entry name" value="RBD_domain_sf"/>
</dbReference>
<dbReference type="GO" id="GO:0003755">
    <property type="term" value="F:peptidyl-prolyl cis-trans isomerase activity"/>
    <property type="evidence" value="ECO:0007669"/>
    <property type="project" value="UniProtKB-KW"/>
</dbReference>
<evidence type="ECO:0000256" key="3">
    <source>
        <dbReference type="ARBA" id="ARBA00013194"/>
    </source>
</evidence>
<dbReference type="GO" id="GO:0005634">
    <property type="term" value="C:nucleus"/>
    <property type="evidence" value="ECO:0007669"/>
    <property type="project" value="UniProtKB-SubCell"/>
</dbReference>
<dbReference type="EMBL" id="RHLD01000028">
    <property type="protein sequence ID" value="TPP40958.1"/>
    <property type="molecule type" value="Genomic_DNA"/>
</dbReference>
<dbReference type="Gene3D" id="2.40.100.10">
    <property type="entry name" value="Cyclophilin-like"/>
    <property type="match status" value="1"/>
</dbReference>
<dbReference type="InterPro" id="IPR034136">
    <property type="entry name" value="TOPRIM_Topo6A/Spo11"/>
</dbReference>
<evidence type="ECO:0000259" key="9">
    <source>
        <dbReference type="PROSITE" id="PS50102"/>
    </source>
</evidence>
<dbReference type="Proteomes" id="UP000318821">
    <property type="component" value="Unassembled WGS sequence"/>
</dbReference>
<dbReference type="CDD" id="cd12235">
    <property type="entry name" value="RRM_PPIL4"/>
    <property type="match status" value="1"/>
</dbReference>
<evidence type="ECO:0000256" key="8">
    <source>
        <dbReference type="SAM" id="MobiDB-lite"/>
    </source>
</evidence>
<evidence type="ECO:0000313" key="11">
    <source>
        <dbReference type="Proteomes" id="UP000318821"/>
    </source>
</evidence>
<dbReference type="GO" id="GO:0003723">
    <property type="term" value="F:RNA binding"/>
    <property type="evidence" value="ECO:0007669"/>
    <property type="project" value="UniProtKB-UniRule"/>
</dbReference>
<feature type="compositionally biased region" description="Basic and acidic residues" evidence="8">
    <location>
        <begin position="1168"/>
        <end position="1184"/>
    </location>
</feature>
<keyword evidence="4" id="KW-0697">Rotamase</keyword>
<evidence type="ECO:0000256" key="7">
    <source>
        <dbReference type="PROSITE-ProRule" id="PRU00176"/>
    </source>
</evidence>
<dbReference type="VEuPathDB" id="TriTrypDB:LdCL_160011400"/>
<feature type="domain" description="RRM" evidence="9">
    <location>
        <begin position="538"/>
        <end position="616"/>
    </location>
</feature>
<dbReference type="InterPro" id="IPR036388">
    <property type="entry name" value="WH-like_DNA-bd_sf"/>
</dbReference>
<feature type="region of interest" description="Disordered" evidence="8">
    <location>
        <begin position="886"/>
        <end position="914"/>
    </location>
</feature>
<name>A0A504WZ07_LEIDO</name>
<dbReference type="VEuPathDB" id="TriTrypDB:LDHU3_16.0770"/>
<keyword evidence="5" id="KW-0413">Isomerase</keyword>
<dbReference type="EC" id="5.2.1.8" evidence="3"/>
<comment type="subcellular location">
    <subcellularLocation>
        <location evidence="2">Nucleus</location>
    </subcellularLocation>
</comment>
<dbReference type="PANTHER" id="PTHR45843">
    <property type="entry name" value="PEPTIDYL-PROLYL CIS-TRANS ISOMERASE-LIKE 4"/>
    <property type="match status" value="1"/>
</dbReference>
<keyword evidence="6" id="KW-0539">Nucleus</keyword>
<sequence length="1292" mass="138295">MQSASAALPRRGGSSGGAGVAVVTAGLLLETSLGPLAVDLFGADCSALTANFLNLCRAQLWNGAVATEVVPDVAVFFSLAADPVYKELLEKLLRSHSAGAAAPPGPGPLNFWSLLPRQDHAEGDASPTVSTATVSLHSHAAASVPSTADPVEQQETAVRRAMQQEARLCKRRRCVGLAPSRAGDRNAKGGYKPVYVHASGSSGAAVATNAAHVSASPSASSPCTVCRAGSLLVDASAPTLRFGLTLSDRTMDFLDKQYITIGVVREGEAVLRRIRRAPVRDRCRDDAPTTAGAGPLAAVGIVAGRPALSWPRPVRMLRVKRATVLPTAGTEKYVAVPPSAWWGVSSTAGSAAAMEQQRQRTAAALHQAGCFEWWASEAAVRAAHRELVELVRSSLVAHGYVAITRPRTVADASIYLQTAAASTGRHAAQPLIVVAAAPAQTRSDGEAATSPGELELVCNPHYAGDYLSSEDDDTEGFHDGGQPPHHSTTAALSAKQLEERRKSFMQQHQEKANETLSLMLNLLNGVADVRGDIKPPDNVLFVCKLNPVTTGEGLALCFSQFGRVTSADVIYDAKTKQSLCYGFVEFESVEACFRAFQKMDRALIDDCRIHVDFSQSVSKLWAQRQREMRKRLRCAAAFMTDSFAEVSPAVAAAHNAEAMRDEVLRRMEVYVLELLHTLLSLPIKRVPPRGNAVAAFNEGAPGSLRRRIPYSMPRERQTSTCATRGVTPSTPVSVPPDGRAHAKASLRGYEGAATWSSDGRPATSVRVLQTARHHLLVLTELFRNVVRGNVATQRDVYYHLVRHIQTQEVVNRTVQQLSRVLRLPRQLMGVVAGGRGYIAGWLSYRGVSLQGGGTGLAAEEGMPLPLLSADLVVSVLGVAERAAVEDDDGRGVSGSASSSNSTHSRSLQQPASSRWTTTQHRDFASCSTNSAAAAGFQVPPNVCAILVVEKHAVFAQLLREGLPRLLPCVLLTAQGYPTHAARRLLAHLHTALPRAAVVGLVDYNPHGLAILAAYRWAAASDALPAGTASMESRYYAVPTLRWLGVRTAHVVRVMEKIDSGDASAEHLSAVQCPPLRHHTPASLKASARPWEGTGKGSRAHSSDSAAVSAASCTSSAPHTAGKAAIASPLTSIAPLQHFTRRDTVVMRHQIERLEALLHPATSSPAAREGLEKEAEAAEGRHRDLVGPSYVERAERASADLSAAPQSHSRLSVADLECQADRASVLAWLNEAHEMQRCNLKCEVEALYTAPYANRFLGPAPVVHVRVRRRGAQSPPSQFAEWVCEQVLRRQYI</sequence>
<dbReference type="PANTHER" id="PTHR45843:SF1">
    <property type="entry name" value="PEPTIDYL-PROLYL CIS-TRANS ISOMERASE-LIKE 4"/>
    <property type="match status" value="1"/>
</dbReference>
<dbReference type="CDD" id="cd00223">
    <property type="entry name" value="TOPRIM_TopoIIB_SPO"/>
    <property type="match status" value="1"/>
</dbReference>
<evidence type="ECO:0000256" key="1">
    <source>
        <dbReference type="ARBA" id="ARBA00000971"/>
    </source>
</evidence>
<comment type="catalytic activity">
    <reaction evidence="1">
        <text>[protein]-peptidylproline (omega=180) = [protein]-peptidylproline (omega=0)</text>
        <dbReference type="Rhea" id="RHEA:16237"/>
        <dbReference type="Rhea" id="RHEA-COMP:10747"/>
        <dbReference type="Rhea" id="RHEA-COMP:10748"/>
        <dbReference type="ChEBI" id="CHEBI:83833"/>
        <dbReference type="ChEBI" id="CHEBI:83834"/>
        <dbReference type="EC" id="5.2.1.8"/>
    </reaction>
</comment>
<dbReference type="PROSITE" id="PS50102">
    <property type="entry name" value="RRM"/>
    <property type="match status" value="1"/>
</dbReference>
<dbReference type="InterPro" id="IPR013049">
    <property type="entry name" value="Spo11/TopoVI_A_N"/>
</dbReference>
<gene>
    <name evidence="10" type="ORF">CGC20_36545</name>
</gene>
<dbReference type="Pfam" id="PF00076">
    <property type="entry name" value="RRM_1"/>
    <property type="match status" value="1"/>
</dbReference>
<dbReference type="InterPro" id="IPR035542">
    <property type="entry name" value="CRIP"/>
</dbReference>
<feature type="compositionally biased region" description="Low complexity" evidence="8">
    <location>
        <begin position="893"/>
        <end position="906"/>
    </location>
</feature>
<dbReference type="FunFam" id="1.10.10.10:FF:001452">
    <property type="entry name" value="Meiotic recombination protein SPO11, putative"/>
    <property type="match status" value="1"/>
</dbReference>
<evidence type="ECO:0000256" key="6">
    <source>
        <dbReference type="ARBA" id="ARBA00023242"/>
    </source>
</evidence>
<dbReference type="InterPro" id="IPR012677">
    <property type="entry name" value="Nucleotide-bd_a/b_plait_sf"/>
</dbReference>
<keyword evidence="7" id="KW-0694">RNA-binding</keyword>
<dbReference type="GO" id="GO:0006259">
    <property type="term" value="P:DNA metabolic process"/>
    <property type="evidence" value="ECO:0007669"/>
    <property type="project" value="InterPro"/>
</dbReference>
<dbReference type="Pfam" id="PF04406">
    <property type="entry name" value="TP6A_N"/>
    <property type="match status" value="1"/>
</dbReference>
<feature type="compositionally biased region" description="Low complexity" evidence="8">
    <location>
        <begin position="726"/>
        <end position="736"/>
    </location>
</feature>
<dbReference type="InterPro" id="IPR036078">
    <property type="entry name" value="Spo11/TopoVI_A_sf"/>
</dbReference>
<dbReference type="VEuPathDB" id="TriTrypDB:LdBPK_160640.1"/>
<feature type="region of interest" description="Disordered" evidence="8">
    <location>
        <begin position="1156"/>
        <end position="1186"/>
    </location>
</feature>
<dbReference type="GO" id="GO:0003677">
    <property type="term" value="F:DNA binding"/>
    <property type="evidence" value="ECO:0007669"/>
    <property type="project" value="InterPro"/>
</dbReference>
<dbReference type="InterPro" id="IPR000504">
    <property type="entry name" value="RRM_dom"/>
</dbReference>
<proteinExistence type="predicted"/>
<protein>
    <recommendedName>
        <fullName evidence="3">peptidylprolyl isomerase</fullName>
        <ecNumber evidence="3">5.2.1.8</ecNumber>
    </recommendedName>
</protein>
<feature type="region of interest" description="Disordered" evidence="8">
    <location>
        <begin position="1073"/>
        <end position="1102"/>
    </location>
</feature>
<accession>A0A504WZ07</accession>
<dbReference type="Gene3D" id="1.10.10.10">
    <property type="entry name" value="Winged helix-like DNA-binding domain superfamily/Winged helix DNA-binding domain"/>
    <property type="match status" value="1"/>
</dbReference>
<dbReference type="VEuPathDB" id="TriTrypDB:LdCL_160011500"/>